<dbReference type="Gene3D" id="3.40.50.1000">
    <property type="entry name" value="HAD superfamily/HAD-like"/>
    <property type="match status" value="1"/>
</dbReference>
<name>A0A7V8FVY9_9BURK</name>
<dbReference type="SUPFAM" id="SSF56784">
    <property type="entry name" value="HAD-like"/>
    <property type="match status" value="1"/>
</dbReference>
<dbReference type="Proteomes" id="UP000462435">
    <property type="component" value="Unassembled WGS sequence"/>
</dbReference>
<dbReference type="GO" id="GO:0016791">
    <property type="term" value="F:phosphatase activity"/>
    <property type="evidence" value="ECO:0007669"/>
    <property type="project" value="UniProtKB-ARBA"/>
</dbReference>
<accession>A0A7V8FVY9</accession>
<comment type="caution">
    <text evidence="1">The sequence shown here is derived from an EMBL/GenBank/DDBJ whole genome shotgun (WGS) entry which is preliminary data.</text>
</comment>
<proteinExistence type="predicted"/>
<dbReference type="Gene3D" id="3.90.1070.10">
    <property type="match status" value="1"/>
</dbReference>
<dbReference type="Pfam" id="PF08282">
    <property type="entry name" value="Hydrolase_3"/>
    <property type="match status" value="1"/>
</dbReference>
<dbReference type="InterPro" id="IPR023214">
    <property type="entry name" value="HAD_sf"/>
</dbReference>
<dbReference type="AlphaFoldDB" id="A0A7V8FVY9"/>
<dbReference type="EMBL" id="WNDX01000073">
    <property type="protein sequence ID" value="KAF1042814.1"/>
    <property type="molecule type" value="Genomic_DNA"/>
</dbReference>
<gene>
    <name evidence="1" type="primary">mngB_2</name>
    <name evidence="1" type="ORF">GAK35_02501</name>
</gene>
<reference evidence="2" key="1">
    <citation type="journal article" date="2020" name="MBio">
        <title>Horizontal gene transfer to a defensive symbiont with a reduced genome amongst a multipartite beetle microbiome.</title>
        <authorList>
            <person name="Waterworth S.C."/>
            <person name="Florez L.V."/>
            <person name="Rees E.R."/>
            <person name="Hertweck C."/>
            <person name="Kaltenpoth M."/>
            <person name="Kwan J.C."/>
        </authorList>
    </citation>
    <scope>NUCLEOTIDE SEQUENCE [LARGE SCALE GENOMIC DNA]</scope>
</reference>
<sequence length="270" mass="29728">MHALQQRPPGVFAGVRFVLTDMDETLTHQGRLAAATYHALEQLQQAGIRVIPVTAAPAGWCDQMARMWPVDGVIGENGGFFFRRDGQHGLARRFWHGEYTEAVMQALRDKRDDLRRRLPWATLSDDQPFRLTSLAFAREDDPARERELAAAMREAGLDVTVNNLWVLGWIGGYDKLAAARRVLEQEYAVGDALAQEVLAYSGDSINDAPMFAHYRHTLGVSTIRQCLEQLPKAPAWISDGPGGAGFIEFAHAILADRAAAPVPASPGELA</sequence>
<dbReference type="NCBIfam" id="TIGR01484">
    <property type="entry name" value="HAD-SF-IIB"/>
    <property type="match status" value="1"/>
</dbReference>
<organism evidence="1 2">
    <name type="scientific">Herbaspirillum frisingense</name>
    <dbReference type="NCBI Taxonomy" id="92645"/>
    <lineage>
        <taxon>Bacteria</taxon>
        <taxon>Pseudomonadati</taxon>
        <taxon>Pseudomonadota</taxon>
        <taxon>Betaproteobacteria</taxon>
        <taxon>Burkholderiales</taxon>
        <taxon>Oxalobacteraceae</taxon>
        <taxon>Herbaspirillum</taxon>
    </lineage>
</organism>
<protein>
    <submittedName>
        <fullName evidence="1">Mannosyl-3-phosphoglycerate phosphatase</fullName>
    </submittedName>
</protein>
<dbReference type="InterPro" id="IPR036412">
    <property type="entry name" value="HAD-like_sf"/>
</dbReference>
<evidence type="ECO:0000313" key="2">
    <source>
        <dbReference type="Proteomes" id="UP000462435"/>
    </source>
</evidence>
<evidence type="ECO:0000313" key="1">
    <source>
        <dbReference type="EMBL" id="KAF1042814.1"/>
    </source>
</evidence>
<dbReference type="InterPro" id="IPR006379">
    <property type="entry name" value="HAD-SF_hydro_IIB"/>
</dbReference>